<dbReference type="MEROPS" id="M03.010"/>
<organism evidence="1 2">
    <name type="scientific">Mesobacillus boroniphilus JCM 21738</name>
    <dbReference type="NCBI Taxonomy" id="1294265"/>
    <lineage>
        <taxon>Bacteria</taxon>
        <taxon>Bacillati</taxon>
        <taxon>Bacillota</taxon>
        <taxon>Bacilli</taxon>
        <taxon>Bacillales</taxon>
        <taxon>Bacillaceae</taxon>
        <taxon>Mesobacillus</taxon>
    </lineage>
</organism>
<evidence type="ECO:0000313" key="2">
    <source>
        <dbReference type="Proteomes" id="UP000018949"/>
    </source>
</evidence>
<dbReference type="CDD" id="cd09606">
    <property type="entry name" value="M3B_PepF"/>
    <property type="match status" value="1"/>
</dbReference>
<protein>
    <submittedName>
        <fullName evidence="1">Oligoendopeptidase F</fullName>
    </submittedName>
</protein>
<dbReference type="GO" id="GO:0004222">
    <property type="term" value="F:metalloendopeptidase activity"/>
    <property type="evidence" value="ECO:0007669"/>
    <property type="project" value="InterPro"/>
</dbReference>
<dbReference type="PANTHER" id="PTHR11804:SF28">
    <property type="entry name" value="OLIGOENDOPEPTIDASE F"/>
    <property type="match status" value="1"/>
</dbReference>
<keyword evidence="2" id="KW-1185">Reference proteome</keyword>
<reference evidence="1 2" key="1">
    <citation type="submission" date="2013-12" db="EMBL/GenBank/DDBJ databases">
        <title>NBRP : Genome information of microbial organism related human and environment.</title>
        <authorList>
            <person name="Hattori M."/>
            <person name="Oshima K."/>
            <person name="Inaba H."/>
            <person name="Suda W."/>
            <person name="Sakamoto M."/>
            <person name="Iino T."/>
            <person name="Kitahara M."/>
            <person name="Oshida Y."/>
            <person name="Iida T."/>
            <person name="Kudo T."/>
            <person name="Itoh T."/>
            <person name="Ahmed I."/>
            <person name="Ohkuma M."/>
        </authorList>
    </citation>
    <scope>NUCLEOTIDE SEQUENCE [LARGE SCALE GENOMIC DNA]</scope>
    <source>
        <strain evidence="1 2">JCM 21738</strain>
    </source>
</reference>
<proteinExistence type="predicted"/>
<dbReference type="Gene3D" id="1.10.1370.30">
    <property type="match status" value="1"/>
</dbReference>
<name>W4RVL9_9BACI</name>
<dbReference type="InterPro" id="IPR011976">
    <property type="entry name" value="Pept_M3B_oligopep-rel"/>
</dbReference>
<accession>W4RVL9</accession>
<dbReference type="GO" id="GO:0006518">
    <property type="term" value="P:peptide metabolic process"/>
    <property type="evidence" value="ECO:0007669"/>
    <property type="project" value="TreeGrafter"/>
</dbReference>
<dbReference type="SUPFAM" id="SSF55486">
    <property type="entry name" value="Metalloproteases ('zincins'), catalytic domain"/>
    <property type="match status" value="1"/>
</dbReference>
<dbReference type="GO" id="GO:0006508">
    <property type="term" value="P:proteolysis"/>
    <property type="evidence" value="ECO:0007669"/>
    <property type="project" value="InterPro"/>
</dbReference>
<dbReference type="Proteomes" id="UP000018949">
    <property type="component" value="Unassembled WGS sequence"/>
</dbReference>
<dbReference type="NCBIfam" id="TIGR02289">
    <property type="entry name" value="M3_not_pepF"/>
    <property type="match status" value="1"/>
</dbReference>
<dbReference type="PANTHER" id="PTHR11804">
    <property type="entry name" value="PROTEASE M3 THIMET OLIGOPEPTIDASE-RELATED"/>
    <property type="match status" value="1"/>
</dbReference>
<dbReference type="RefSeq" id="WP_023615113.1">
    <property type="nucleotide sequence ID" value="NZ_BAUW01000093.1"/>
</dbReference>
<dbReference type="eggNOG" id="COG1164">
    <property type="taxonomic scope" value="Bacteria"/>
</dbReference>
<sequence length="564" mass="66000">MKFEQYTYTRLNLDEVAAKFDKLLEQFKNAGSVEEQSIAMNGINDLRNDAGTMFNLCYIRHSIDTEDEFYKQEQDFLDELAPQVEGLVTKYYEALVSSSFRDELEAKWGRQLFALAEAQLKQFSPEIVPLMQKENKLSTEYTKLVASAKIMFEGEERTLAQLDPFTESKDRETRQKASEAKFAFFSEHGEEFDRIYDELVKVRTEMAHKLGYSNFVELAYYRMCRTDYDSSMVAAFRDQVHKYIVPVASKLKERQKNRIGIDELKYYDEPFGFKTGNAVPKGSPEWIIDNGQKMYDELSAETGEFFRYMNDNNLMDLVAKKGKAGGGYCTYIENYKSPFIFSNFNGTSGDIDVLTHEAGHAFQVYSSRHFEIPEYNWPTYEACEIHSMSMEFFTWPWMDLFFKEDTDKYKFAHLSSGLLFMPYGVSVDEFQHWVYENPEATPAERKQQWREIEKKYLPHKDYDGNTYLEEGGFWQRQGHIYNSPFYYIDYTLAQICAFQFWKRSRENQEEAWKDYANLCKRGGSMAFTDLVKEANLISPFEEGCVQSVIGEIESWLDSVDDSKL</sequence>
<comment type="caution">
    <text evidence="1">The sequence shown here is derived from an EMBL/GenBank/DDBJ whole genome shotgun (WGS) entry which is preliminary data.</text>
</comment>
<dbReference type="AlphaFoldDB" id="W4RVL9"/>
<gene>
    <name evidence="1" type="ORF">JCM21738_4717</name>
</gene>
<evidence type="ECO:0000313" key="1">
    <source>
        <dbReference type="EMBL" id="GAE47709.1"/>
    </source>
</evidence>
<dbReference type="InterPro" id="IPR045090">
    <property type="entry name" value="Pept_M3A_M3B"/>
</dbReference>
<dbReference type="EMBL" id="BAUW01000093">
    <property type="protein sequence ID" value="GAE47709.1"/>
    <property type="molecule type" value="Genomic_DNA"/>
</dbReference>